<comment type="subcellular location">
    <subcellularLocation>
        <location evidence="2">Cell membrane</location>
        <topology evidence="2">Single-pass membrane protein</topology>
    </subcellularLocation>
</comment>
<dbReference type="InterPro" id="IPR017941">
    <property type="entry name" value="Rieske_2Fe-2S"/>
</dbReference>
<dbReference type="Pfam" id="PF00355">
    <property type="entry name" value="Rieske"/>
    <property type="match status" value="1"/>
</dbReference>
<evidence type="ECO:0000256" key="5">
    <source>
        <dbReference type="ARBA" id="ARBA00012951"/>
    </source>
</evidence>
<keyword evidence="7 20" id="KW-0813">Transport</keyword>
<dbReference type="EC" id="7.1.1.8" evidence="5 20"/>
<comment type="catalytic activity">
    <reaction evidence="19 20">
        <text>a quinol + 2 Fe(III)-[cytochrome c](out) = a quinone + 2 Fe(II)-[cytochrome c](out) + 2 H(+)(out)</text>
        <dbReference type="Rhea" id="RHEA:11484"/>
        <dbReference type="Rhea" id="RHEA-COMP:10350"/>
        <dbReference type="Rhea" id="RHEA-COMP:14399"/>
        <dbReference type="ChEBI" id="CHEBI:15378"/>
        <dbReference type="ChEBI" id="CHEBI:24646"/>
        <dbReference type="ChEBI" id="CHEBI:29033"/>
        <dbReference type="ChEBI" id="CHEBI:29034"/>
        <dbReference type="ChEBI" id="CHEBI:132124"/>
        <dbReference type="EC" id="7.1.1.8"/>
    </reaction>
</comment>
<dbReference type="KEGG" id="fau:Fraau_2243"/>
<feature type="domain" description="Rieske" evidence="22">
    <location>
        <begin position="83"/>
        <end position="188"/>
    </location>
</feature>
<evidence type="ECO:0000256" key="2">
    <source>
        <dbReference type="ARBA" id="ARBA00004162"/>
    </source>
</evidence>
<evidence type="ECO:0000256" key="19">
    <source>
        <dbReference type="ARBA" id="ARBA00029351"/>
    </source>
</evidence>
<feature type="transmembrane region" description="Helical" evidence="20">
    <location>
        <begin position="12"/>
        <end position="33"/>
    </location>
</feature>
<dbReference type="Gene3D" id="1.20.5.510">
    <property type="entry name" value="Single helix bin"/>
    <property type="match status" value="1"/>
</dbReference>
<evidence type="ECO:0000256" key="8">
    <source>
        <dbReference type="ARBA" id="ARBA00022475"/>
    </source>
</evidence>
<evidence type="ECO:0000256" key="14">
    <source>
        <dbReference type="ARBA" id="ARBA00022989"/>
    </source>
</evidence>
<evidence type="ECO:0000256" key="6">
    <source>
        <dbReference type="ARBA" id="ARBA00019816"/>
    </source>
</evidence>
<protein>
    <recommendedName>
        <fullName evidence="6 20">Ubiquinol-cytochrome c reductase iron-sulfur subunit</fullName>
        <ecNumber evidence="5 20">7.1.1.8</ecNumber>
    </recommendedName>
</protein>
<keyword evidence="14 20" id="KW-1133">Transmembrane helix</keyword>
<evidence type="ECO:0000256" key="3">
    <source>
        <dbReference type="ARBA" id="ARBA00010651"/>
    </source>
</evidence>
<dbReference type="PROSITE" id="PS51318">
    <property type="entry name" value="TAT"/>
    <property type="match status" value="1"/>
</dbReference>
<comment type="similarity">
    <text evidence="3">Belongs to the Rieske iron-sulfur protein family.</text>
</comment>
<comment type="miscellaneous">
    <text evidence="20">The Rieske protein is a high potential 2Fe-2S protein.</text>
</comment>
<accession>H8L540</accession>
<keyword evidence="8" id="KW-1003">Cell membrane</keyword>
<dbReference type="Gene3D" id="2.102.10.10">
    <property type="entry name" value="Rieske [2Fe-2S] iron-sulphur domain"/>
    <property type="match status" value="1"/>
</dbReference>
<name>H8L540_FRAAD</name>
<evidence type="ECO:0000256" key="18">
    <source>
        <dbReference type="ARBA" id="ARBA00023157"/>
    </source>
</evidence>
<dbReference type="STRING" id="767434.Fraau_2243"/>
<dbReference type="SUPFAM" id="SSF50022">
    <property type="entry name" value="ISP domain"/>
    <property type="match status" value="1"/>
</dbReference>
<keyword evidence="11" id="KW-0479">Metal-binding</keyword>
<keyword evidence="10" id="KW-0001">2Fe-2S</keyword>
<evidence type="ECO:0000256" key="12">
    <source>
        <dbReference type="ARBA" id="ARBA00022967"/>
    </source>
</evidence>
<dbReference type="HOGENOM" id="CLU_055690_0_2_6"/>
<evidence type="ECO:0000256" key="21">
    <source>
        <dbReference type="RuleBase" id="RU004497"/>
    </source>
</evidence>
<keyword evidence="18" id="KW-1015">Disulfide bond</keyword>
<keyword evidence="17 20" id="KW-0472">Membrane</keyword>
<dbReference type="GO" id="GO:0005886">
    <property type="term" value="C:plasma membrane"/>
    <property type="evidence" value="ECO:0007669"/>
    <property type="project" value="UniProtKB-SubCell"/>
</dbReference>
<evidence type="ECO:0000256" key="10">
    <source>
        <dbReference type="ARBA" id="ARBA00022714"/>
    </source>
</evidence>
<evidence type="ECO:0000313" key="24">
    <source>
        <dbReference type="Proteomes" id="UP000005234"/>
    </source>
</evidence>
<evidence type="ECO:0000256" key="20">
    <source>
        <dbReference type="RuleBase" id="RU004494"/>
    </source>
</evidence>
<dbReference type="InterPro" id="IPR014349">
    <property type="entry name" value="Rieske_Fe-S_prot"/>
</dbReference>
<dbReference type="EMBL" id="CP003350">
    <property type="protein sequence ID" value="AFC86619.1"/>
    <property type="molecule type" value="Genomic_DNA"/>
</dbReference>
<dbReference type="NCBIfam" id="TIGR01416">
    <property type="entry name" value="Rieske_proteo"/>
    <property type="match status" value="1"/>
</dbReference>
<dbReference type="InterPro" id="IPR019470">
    <property type="entry name" value="Ubiq_cytC_Rdtase_Fe-S_su_TAT"/>
</dbReference>
<keyword evidence="16" id="KW-0411">Iron-sulfur</keyword>
<dbReference type="OrthoDB" id="9767869at2"/>
<evidence type="ECO:0000256" key="13">
    <source>
        <dbReference type="ARBA" id="ARBA00022982"/>
    </source>
</evidence>
<evidence type="ECO:0000256" key="16">
    <source>
        <dbReference type="ARBA" id="ARBA00023014"/>
    </source>
</evidence>
<dbReference type="GO" id="GO:0046872">
    <property type="term" value="F:metal ion binding"/>
    <property type="evidence" value="ECO:0007669"/>
    <property type="project" value="UniProtKB-KW"/>
</dbReference>
<dbReference type="PANTHER" id="PTHR10134">
    <property type="entry name" value="CYTOCHROME B-C1 COMPLEX SUBUNIT RIESKE, MITOCHONDRIAL"/>
    <property type="match status" value="1"/>
</dbReference>
<dbReference type="PROSITE" id="PS51296">
    <property type="entry name" value="RIESKE"/>
    <property type="match status" value="1"/>
</dbReference>
<evidence type="ECO:0000256" key="11">
    <source>
        <dbReference type="ARBA" id="ARBA00022723"/>
    </source>
</evidence>
<evidence type="ECO:0000256" key="15">
    <source>
        <dbReference type="ARBA" id="ARBA00023004"/>
    </source>
</evidence>
<dbReference type="AlphaFoldDB" id="H8L540"/>
<evidence type="ECO:0000256" key="4">
    <source>
        <dbReference type="ARBA" id="ARBA00011649"/>
    </source>
</evidence>
<dbReference type="eggNOG" id="COG0723">
    <property type="taxonomic scope" value="Bacteria"/>
</dbReference>
<evidence type="ECO:0000259" key="22">
    <source>
        <dbReference type="PROSITE" id="PS51296"/>
    </source>
</evidence>
<evidence type="ECO:0000256" key="7">
    <source>
        <dbReference type="ARBA" id="ARBA00022448"/>
    </source>
</evidence>
<dbReference type="PRINTS" id="PR00162">
    <property type="entry name" value="RIESKE"/>
</dbReference>
<gene>
    <name evidence="23" type="ordered locus">Fraau_2243</name>
</gene>
<comment type="subunit">
    <text evidence="4 21">The main subunits of complex b-c1 are: cytochrome b, cytochrome c1 and the Rieske protein.</text>
</comment>
<dbReference type="InterPro" id="IPR036922">
    <property type="entry name" value="Rieske_2Fe-2S_sf"/>
</dbReference>
<proteinExistence type="inferred from homology"/>
<dbReference type="CDD" id="cd03470">
    <property type="entry name" value="Rieske_cytochrome_bc1"/>
    <property type="match status" value="1"/>
</dbReference>
<keyword evidence="9 20" id="KW-0812">Transmembrane</keyword>
<evidence type="ECO:0000256" key="1">
    <source>
        <dbReference type="ARBA" id="ARBA00002444"/>
    </source>
</evidence>
<keyword evidence="12" id="KW-1278">Translocase</keyword>
<dbReference type="Pfam" id="PF10399">
    <property type="entry name" value="UCR_Fe-S_N"/>
    <property type="match status" value="1"/>
</dbReference>
<comment type="cofactor">
    <cofactor evidence="20">
        <name>[2Fe-2S] cluster</name>
        <dbReference type="ChEBI" id="CHEBI:190135"/>
    </cofactor>
    <text evidence="20">Binds 1 [2Fe-2S] cluster per subunit.</text>
</comment>
<sequence length="201" mass="21734">MSGDVDGGRRRFLAVSTVSVGGAGLAAAAVPFAESMQPSARARSLAAPVQVDLAGIAQEQMVTYAWRGQPVFVVHRSARQLALLQKHDDRLLDPDSKVDQQPAWARNPHRSQRPAWLVLVGLCTHLGCVPDYVGSLGREPFDPDWPGGFFCPCHKSRYDLAGRVYSGVPAPRNLLVPPYRFLDDGRLEIGIGPDVPADAQG</sequence>
<dbReference type="RefSeq" id="WP_014403622.1">
    <property type="nucleotide sequence ID" value="NC_017033.1"/>
</dbReference>
<dbReference type="GO" id="GO:0008121">
    <property type="term" value="F:quinol-cytochrome-c reductase activity"/>
    <property type="evidence" value="ECO:0007669"/>
    <property type="project" value="UniProtKB-EC"/>
</dbReference>
<evidence type="ECO:0000313" key="23">
    <source>
        <dbReference type="EMBL" id="AFC86619.1"/>
    </source>
</evidence>
<dbReference type="Proteomes" id="UP000005234">
    <property type="component" value="Chromosome"/>
</dbReference>
<reference evidence="23" key="1">
    <citation type="submission" date="2012-02" db="EMBL/GenBank/DDBJ databases">
        <title>The complete genome of Frateuria aurantia DSM 6220.</title>
        <authorList>
            <consortium name="US DOE Joint Genome Institute (JGI-PGF)"/>
            <person name="Lucas S."/>
            <person name="Copeland A."/>
            <person name="Lapidus A."/>
            <person name="Glavina del Rio T."/>
            <person name="Dalin E."/>
            <person name="Tice H."/>
            <person name="Bruce D."/>
            <person name="Goodwin L."/>
            <person name="Pitluck S."/>
            <person name="Peters L."/>
            <person name="Ovchinnikova G."/>
            <person name="Teshima H."/>
            <person name="Kyrpides N."/>
            <person name="Mavromatis K."/>
            <person name="Ivanova N."/>
            <person name="Brettin T."/>
            <person name="Detter J.C."/>
            <person name="Han C."/>
            <person name="Larimer F."/>
            <person name="Land M."/>
            <person name="Hauser L."/>
            <person name="Markowitz V."/>
            <person name="Cheng J.-F."/>
            <person name="Hugenholtz P."/>
            <person name="Woyke T."/>
            <person name="Wu D."/>
            <person name="Brambilla E."/>
            <person name="Klenk H.-P."/>
            <person name="Eisen J.A."/>
        </authorList>
    </citation>
    <scope>NUCLEOTIDE SEQUENCE</scope>
    <source>
        <strain evidence="23">DSM 6220</strain>
    </source>
</reference>
<dbReference type="GO" id="GO:0051537">
    <property type="term" value="F:2 iron, 2 sulfur cluster binding"/>
    <property type="evidence" value="ECO:0007669"/>
    <property type="project" value="UniProtKB-KW"/>
</dbReference>
<keyword evidence="15" id="KW-0408">Iron</keyword>
<dbReference type="InterPro" id="IPR005805">
    <property type="entry name" value="Rieske_Fe-S_prot_C"/>
</dbReference>
<dbReference type="InterPro" id="IPR006311">
    <property type="entry name" value="TAT_signal"/>
</dbReference>
<keyword evidence="13 20" id="KW-0249">Electron transport</keyword>
<evidence type="ECO:0000256" key="17">
    <source>
        <dbReference type="ARBA" id="ARBA00023136"/>
    </source>
</evidence>
<organism evidence="23 24">
    <name type="scientific">Frateuria aurantia (strain ATCC 33424 / DSM 6220 / KCTC 2777 / LMG 1558 / NBRC 3245 / NCIMB 13370)</name>
    <name type="common">Acetobacter aurantius</name>
    <dbReference type="NCBI Taxonomy" id="767434"/>
    <lineage>
        <taxon>Bacteria</taxon>
        <taxon>Pseudomonadati</taxon>
        <taxon>Pseudomonadota</taxon>
        <taxon>Gammaproteobacteria</taxon>
        <taxon>Lysobacterales</taxon>
        <taxon>Rhodanobacteraceae</taxon>
        <taxon>Frateuria</taxon>
    </lineage>
</organism>
<keyword evidence="24" id="KW-1185">Reference proteome</keyword>
<dbReference type="InterPro" id="IPR006317">
    <property type="entry name" value="Ubiquinol_cyt_c_Rdtase_Fe-S-su"/>
</dbReference>
<evidence type="ECO:0000256" key="9">
    <source>
        <dbReference type="ARBA" id="ARBA00022692"/>
    </source>
</evidence>
<comment type="function">
    <text evidence="1">Component of the ubiquinol-cytochrome c reductase complex (complex III or cytochrome b-c1 complex), which is a respiratory chain that generates an electrochemical potential coupled to ATP synthesis.</text>
</comment>